<reference evidence="2 3" key="1">
    <citation type="submission" date="2019-06" db="EMBL/GenBank/DDBJ databases">
        <authorList>
            <person name="Li F."/>
        </authorList>
    </citation>
    <scope>NUCLEOTIDE SEQUENCE [LARGE SCALE GENOMIC DNA]</scope>
    <source>
        <strain evidence="2 3">10F1D-1</strain>
    </source>
</reference>
<sequence length="227" mass="22817">MFVITADQVGSRRTADLVAGALADIQGALGPRLALPADRTAGDELQAVTADARTAVELVLRLSRDGRWSVGCGIGAVDGLADSTRASTGPAFVAARDAVEAAKKSRTRLSVRGGVDALGSAAIEPLADLLLLLRARRSPPGWELADLLSTGLTQADAAQQLGITPQAASQRARAAEIAAEAAAVPALVRLLELADAPTSSATVSAADGTVASGPVSPGSTRAKGARP</sequence>
<accession>A0A506Y500</accession>
<evidence type="ECO:0000313" key="2">
    <source>
        <dbReference type="EMBL" id="TPW76467.1"/>
    </source>
</evidence>
<dbReference type="Proteomes" id="UP000316252">
    <property type="component" value="Unassembled WGS sequence"/>
</dbReference>
<comment type="caution">
    <text evidence="2">The sequence shown here is derived from an EMBL/GenBank/DDBJ whole genome shotgun (WGS) entry which is preliminary data.</text>
</comment>
<organism evidence="2 3">
    <name type="scientific">Schumannella soli</name>
    <dbReference type="NCBI Taxonomy" id="2590779"/>
    <lineage>
        <taxon>Bacteria</taxon>
        <taxon>Bacillati</taxon>
        <taxon>Actinomycetota</taxon>
        <taxon>Actinomycetes</taxon>
        <taxon>Micrococcales</taxon>
        <taxon>Microbacteriaceae</taxon>
        <taxon>Schumannella</taxon>
    </lineage>
</organism>
<evidence type="ECO:0000313" key="3">
    <source>
        <dbReference type="Proteomes" id="UP000316252"/>
    </source>
</evidence>
<evidence type="ECO:0000256" key="1">
    <source>
        <dbReference type="SAM" id="MobiDB-lite"/>
    </source>
</evidence>
<dbReference type="RefSeq" id="WP_141163822.1">
    <property type="nucleotide sequence ID" value="NZ_VHQG01000002.1"/>
</dbReference>
<dbReference type="AlphaFoldDB" id="A0A506Y500"/>
<dbReference type="EMBL" id="VHQG01000002">
    <property type="protein sequence ID" value="TPW76467.1"/>
    <property type="molecule type" value="Genomic_DNA"/>
</dbReference>
<keyword evidence="2" id="KW-0238">DNA-binding</keyword>
<name>A0A506Y500_9MICO</name>
<gene>
    <name evidence="2" type="ORF">FJ657_11940</name>
</gene>
<proteinExistence type="predicted"/>
<protein>
    <submittedName>
        <fullName evidence="2">DNA-binding protein</fullName>
    </submittedName>
</protein>
<feature type="region of interest" description="Disordered" evidence="1">
    <location>
        <begin position="200"/>
        <end position="227"/>
    </location>
</feature>
<keyword evidence="3" id="KW-1185">Reference proteome</keyword>
<dbReference type="GO" id="GO:0003677">
    <property type="term" value="F:DNA binding"/>
    <property type="evidence" value="ECO:0007669"/>
    <property type="project" value="UniProtKB-KW"/>
</dbReference>
<dbReference type="OrthoDB" id="5184241at2"/>